<organism evidence="1 2">
    <name type="scientific">Luteococcus japonicus LSP_Lj1</name>
    <dbReference type="NCBI Taxonomy" id="1255658"/>
    <lineage>
        <taxon>Bacteria</taxon>
        <taxon>Bacillati</taxon>
        <taxon>Actinomycetota</taxon>
        <taxon>Actinomycetes</taxon>
        <taxon>Propionibacteriales</taxon>
        <taxon>Propionibacteriaceae</taxon>
        <taxon>Luteococcus</taxon>
    </lineage>
</organism>
<protein>
    <submittedName>
        <fullName evidence="1">Uncharacterized protein</fullName>
    </submittedName>
</protein>
<proteinExistence type="predicted"/>
<dbReference type="RefSeq" id="WP_094763366.1">
    <property type="nucleotide sequence ID" value="NZ_FUKQ01000006.1"/>
</dbReference>
<gene>
    <name evidence="1" type="ORF">FM114_01155</name>
</gene>
<dbReference type="AlphaFoldDB" id="A0A1R4IDD8"/>
<evidence type="ECO:0000313" key="1">
    <source>
        <dbReference type="EMBL" id="SJN17736.1"/>
    </source>
</evidence>
<dbReference type="EMBL" id="FUKQ01000006">
    <property type="protein sequence ID" value="SJN17736.1"/>
    <property type="molecule type" value="Genomic_DNA"/>
</dbReference>
<dbReference type="Proteomes" id="UP000188342">
    <property type="component" value="Unassembled WGS sequence"/>
</dbReference>
<evidence type="ECO:0000313" key="2">
    <source>
        <dbReference type="Proteomes" id="UP000188342"/>
    </source>
</evidence>
<reference evidence="1 2" key="1">
    <citation type="submission" date="2017-02" db="EMBL/GenBank/DDBJ databases">
        <authorList>
            <person name="Peterson S.W."/>
        </authorList>
    </citation>
    <scope>NUCLEOTIDE SEQUENCE [LARGE SCALE GENOMIC DNA]</scope>
    <source>
        <strain evidence="1 2">LSP_Lj1</strain>
    </source>
</reference>
<name>A0A1R4IDD8_9ACTN</name>
<keyword evidence="2" id="KW-1185">Reference proteome</keyword>
<accession>A0A1R4IDD8</accession>
<sequence>MKPEHIMIVAVAALAALWLGAFAVIALSGDTSMAVNAALASDEQIMATDGFDAVRTGWAAEDVNASKVA</sequence>